<evidence type="ECO:0000313" key="3">
    <source>
        <dbReference type="EMBL" id="QVT81179.1"/>
    </source>
</evidence>
<accession>A0ABX8EKW6</accession>
<evidence type="ECO:0000259" key="2">
    <source>
        <dbReference type="Pfam" id="PF03061"/>
    </source>
</evidence>
<protein>
    <recommendedName>
        <fullName evidence="2">Thioesterase domain-containing protein</fullName>
    </recommendedName>
</protein>
<feature type="domain" description="Thioesterase" evidence="2">
    <location>
        <begin position="62"/>
        <end position="131"/>
    </location>
</feature>
<evidence type="ECO:0000256" key="1">
    <source>
        <dbReference type="ARBA" id="ARBA00022801"/>
    </source>
</evidence>
<dbReference type="NCBIfam" id="TIGR00369">
    <property type="entry name" value="unchar_dom_1"/>
    <property type="match status" value="1"/>
</dbReference>
<keyword evidence="4" id="KW-1185">Reference proteome</keyword>
<sequence length="147" mass="15409">MSGKLAVMKDAVTDALLADRVQGVLDVPFHQFLGMRLRDTAHPEHGLRIEVADAAVNNADLLHGGILAALLDVAGYLALLPELGSGEGAVTHDASVSLIKAVPRGSILQVTGRVVRRGRNLAFVQSEATVDGVVVAIGQVTKSVMRI</sequence>
<dbReference type="PANTHER" id="PTHR21660">
    <property type="entry name" value="THIOESTERASE SUPERFAMILY MEMBER-RELATED"/>
    <property type="match status" value="1"/>
</dbReference>
<evidence type="ECO:0000313" key="4">
    <source>
        <dbReference type="Proteomes" id="UP000679307"/>
    </source>
</evidence>
<dbReference type="Pfam" id="PF03061">
    <property type="entry name" value="4HBT"/>
    <property type="match status" value="1"/>
</dbReference>
<name>A0ABX8EKW6_9ACTN</name>
<reference evidence="3 4" key="1">
    <citation type="submission" date="2021-05" db="EMBL/GenBank/DDBJ databases">
        <title>Complete genome of Nocardioides aquaticus KCTC 9944T isolated from meromictic and hypersaline Ekho Lake, Antarctica.</title>
        <authorList>
            <person name="Hwang K."/>
            <person name="Kim K.M."/>
            <person name="Choe H."/>
        </authorList>
    </citation>
    <scope>NUCLEOTIDE SEQUENCE [LARGE SCALE GENOMIC DNA]</scope>
    <source>
        <strain evidence="3 4">KCTC 9944</strain>
    </source>
</reference>
<dbReference type="PANTHER" id="PTHR21660:SF1">
    <property type="entry name" value="ACYL-COENZYME A THIOESTERASE 13"/>
    <property type="match status" value="1"/>
</dbReference>
<organism evidence="3 4">
    <name type="scientific">Nocardioides aquaticus</name>
    <dbReference type="NCBI Taxonomy" id="160826"/>
    <lineage>
        <taxon>Bacteria</taxon>
        <taxon>Bacillati</taxon>
        <taxon>Actinomycetota</taxon>
        <taxon>Actinomycetes</taxon>
        <taxon>Propionibacteriales</taxon>
        <taxon>Nocardioidaceae</taxon>
        <taxon>Nocardioides</taxon>
    </lineage>
</organism>
<dbReference type="InterPro" id="IPR039298">
    <property type="entry name" value="ACOT13"/>
</dbReference>
<dbReference type="EMBL" id="CP075371">
    <property type="protein sequence ID" value="QVT81179.1"/>
    <property type="molecule type" value="Genomic_DNA"/>
</dbReference>
<dbReference type="Proteomes" id="UP000679307">
    <property type="component" value="Chromosome"/>
</dbReference>
<dbReference type="CDD" id="cd03443">
    <property type="entry name" value="PaaI_thioesterase"/>
    <property type="match status" value="1"/>
</dbReference>
<proteinExistence type="predicted"/>
<gene>
    <name evidence="3" type="ORF">ENKNEFLB_03587</name>
</gene>
<dbReference type="InterPro" id="IPR003736">
    <property type="entry name" value="PAAI_dom"/>
</dbReference>
<dbReference type="InterPro" id="IPR006683">
    <property type="entry name" value="Thioestr_dom"/>
</dbReference>
<keyword evidence="1" id="KW-0378">Hydrolase</keyword>